<dbReference type="VEuPathDB" id="FungiDB:An09g02970"/>
<organism evidence="1">
    <name type="scientific">Aspergillus niger</name>
    <dbReference type="NCBI Taxonomy" id="5061"/>
    <lineage>
        <taxon>Eukaryota</taxon>
        <taxon>Fungi</taxon>
        <taxon>Dikarya</taxon>
        <taxon>Ascomycota</taxon>
        <taxon>Pezizomycotina</taxon>
        <taxon>Eurotiomycetes</taxon>
        <taxon>Eurotiomycetidae</taxon>
        <taxon>Eurotiales</taxon>
        <taxon>Aspergillaceae</taxon>
        <taxon>Aspergillus</taxon>
        <taxon>Aspergillus subgen. Circumdati</taxon>
    </lineage>
</organism>
<evidence type="ECO:0000313" key="1">
    <source>
        <dbReference type="RefSeq" id="XP_059601360.1"/>
    </source>
</evidence>
<name>A0AAJ8BPA5_ASPNG</name>
<sequence>MVSLTLKPNSWGCVSEYEARYGVIYKVGIWVQSFRKTISVTLSQGPYVERQRAE</sequence>
<gene>
    <name evidence="1" type="ORF">An09g02970</name>
</gene>
<dbReference type="GeneID" id="84591995"/>
<dbReference type="RefSeq" id="XP_059601360.1">
    <property type="nucleotide sequence ID" value="XM_059749692.1"/>
</dbReference>
<proteinExistence type="predicted"/>
<reference evidence="1" key="1">
    <citation type="submission" date="2025-02" db="EMBL/GenBank/DDBJ databases">
        <authorList>
            <consortium name="NCBI Genome Project"/>
        </authorList>
    </citation>
    <scope>NUCLEOTIDE SEQUENCE</scope>
</reference>
<protein>
    <submittedName>
        <fullName evidence="1">Uncharacterized protein</fullName>
    </submittedName>
</protein>
<reference evidence="1" key="2">
    <citation type="submission" date="2025-08" db="UniProtKB">
        <authorList>
            <consortium name="RefSeq"/>
        </authorList>
    </citation>
    <scope>IDENTIFICATION</scope>
</reference>
<dbReference type="KEGG" id="ang:An09g02970"/>
<dbReference type="AlphaFoldDB" id="A0AAJ8BPA5"/>
<accession>A0AAJ8BPA5</accession>